<dbReference type="OrthoDB" id="3691954at2"/>
<dbReference type="Gene3D" id="1.10.10.10">
    <property type="entry name" value="Winged helix-like DNA-binding domain superfamily/Winged helix DNA-binding domain"/>
    <property type="match status" value="1"/>
</dbReference>
<dbReference type="Pfam" id="PF00196">
    <property type="entry name" value="GerE"/>
    <property type="match status" value="1"/>
</dbReference>
<proteinExistence type="predicted"/>
<dbReference type="PROSITE" id="PS50043">
    <property type="entry name" value="HTH_LUXR_2"/>
    <property type="match status" value="1"/>
</dbReference>
<dbReference type="SUPFAM" id="SSF46894">
    <property type="entry name" value="C-terminal effector domain of the bipartite response regulators"/>
    <property type="match status" value="1"/>
</dbReference>
<dbReference type="SUPFAM" id="SSF48452">
    <property type="entry name" value="TPR-like"/>
    <property type="match status" value="1"/>
</dbReference>
<keyword evidence="5" id="KW-1185">Reference proteome</keyword>
<dbReference type="InterPro" id="IPR041664">
    <property type="entry name" value="AAA_16"/>
</dbReference>
<dbReference type="GO" id="GO:0003677">
    <property type="term" value="F:DNA binding"/>
    <property type="evidence" value="ECO:0007669"/>
    <property type="project" value="InterPro"/>
</dbReference>
<dbReference type="PANTHER" id="PTHR16305">
    <property type="entry name" value="TESTICULAR SOLUBLE ADENYLYL CYCLASE"/>
    <property type="match status" value="1"/>
</dbReference>
<dbReference type="InterPro" id="IPR036388">
    <property type="entry name" value="WH-like_DNA-bd_sf"/>
</dbReference>
<dbReference type="InterPro" id="IPR000792">
    <property type="entry name" value="Tscrpt_reg_LuxR_C"/>
</dbReference>
<reference evidence="4 5" key="1">
    <citation type="submission" date="2019-11" db="EMBL/GenBank/DDBJ databases">
        <title>Agromyces kandeliae sp. nov., isolated from mangrove soil.</title>
        <authorList>
            <person name="Wang R."/>
        </authorList>
    </citation>
    <scope>NUCLEOTIDE SEQUENCE [LARGE SCALE GENOMIC DNA]</scope>
    <source>
        <strain evidence="4 5">JCM 11433</strain>
    </source>
</reference>
<dbReference type="SMART" id="SM00421">
    <property type="entry name" value="HTH_LUXR"/>
    <property type="match status" value="1"/>
</dbReference>
<dbReference type="Proteomes" id="UP000433071">
    <property type="component" value="Unassembled WGS sequence"/>
</dbReference>
<dbReference type="GO" id="GO:0004016">
    <property type="term" value="F:adenylate cyclase activity"/>
    <property type="evidence" value="ECO:0007669"/>
    <property type="project" value="TreeGrafter"/>
</dbReference>
<sequence length="867" mass="92413">MATGLLERAPEMAGLRAAARDAREGRGRIVLVHGEAGIGKSSLVEALRADPPAGSRVLVGACDAMSTPRTLGPLRDLAPDVGDALRTALRGGDREEVLGALQDELDAHPGTVVVLEDVHWADEATLDVIRFLGRRIDRVPAALVLTYRDELDRGHPLGTLLGDLGHGERVERLALERLSVGAVETLTDGRHIPVDRVFELTRGNPYFVSEIIASADAESVPPTVVDAVLGRLRRLDARVQDDLEQLAIVPSAVDGALLTALVPGGPGALRAAEEAGLLSVRPEGAQFRHELTRRAIVDGLPASRRIELEARALAALLDAGVDDAARIAHHAVEAGDVDAIVEWAPRAAAEAVASGAHRQAVAHLRSALEHADRFPPDRLVEIVERYAIESYTIGATTEASDRQVETIALRRRLGDPVALGASLRWQSRFDWLTGRRAGAEAAAAEASAVLAEAGDRTMLAFALSNEAQLALLVHDLDRARDLSAKAIAIARETGDAGVLSHALNNHGTAIAQLGDDAGLAELAEAAEIAMAVDDVENASRAYVNLIWVSLDEYRLDRAKELLPIALEAAERSEFIAIAAYHRVEQSRLELARAHWDAALATVDVSVDLPHARCAAMTVAGLVHLRRGDDGADEALAEAQAIADRIGEFQRRGPVGIARVEQALLRGDLDTAGSLASELYAEAIERRAHGLDMELAYLLGRAGRPVAVPAADRHPFALQARGDPRASAALWRELGCPYHEARALAESPDESDLLESLTILDRIGAEPLARQVRADLRARGVRSIPRGPSVGTRSNPEGLTDRQVDVLRLLVEGLTNAEIAGRLVVSVRTVDSHVAAVLGKLGVATRQEAARVAEERGILDVEAGDSAR</sequence>
<accession>A0A6I3MAV0</accession>
<dbReference type="Pfam" id="PF13191">
    <property type="entry name" value="AAA_16"/>
    <property type="match status" value="1"/>
</dbReference>
<feature type="domain" description="HTH luxR-type" evidence="3">
    <location>
        <begin position="791"/>
        <end position="856"/>
    </location>
</feature>
<dbReference type="AlphaFoldDB" id="A0A6I3MAV0"/>
<evidence type="ECO:0000313" key="4">
    <source>
        <dbReference type="EMBL" id="MTH67623.1"/>
    </source>
</evidence>
<dbReference type="PRINTS" id="PR00038">
    <property type="entry name" value="HTHLUXR"/>
</dbReference>
<evidence type="ECO:0000256" key="1">
    <source>
        <dbReference type="ARBA" id="ARBA00022741"/>
    </source>
</evidence>
<dbReference type="InterPro" id="IPR016032">
    <property type="entry name" value="Sig_transdc_resp-reg_C-effctor"/>
</dbReference>
<dbReference type="InterPro" id="IPR011990">
    <property type="entry name" value="TPR-like_helical_dom_sf"/>
</dbReference>
<organism evidence="4 5">
    <name type="scientific">Agromyces bracchium</name>
    <dbReference type="NCBI Taxonomy" id="88376"/>
    <lineage>
        <taxon>Bacteria</taxon>
        <taxon>Bacillati</taxon>
        <taxon>Actinomycetota</taxon>
        <taxon>Actinomycetes</taxon>
        <taxon>Micrococcales</taxon>
        <taxon>Microbacteriaceae</taxon>
        <taxon>Agromyces</taxon>
    </lineage>
</organism>
<keyword evidence="1" id="KW-0547">Nucleotide-binding</keyword>
<name>A0A6I3MAV0_9MICO</name>
<dbReference type="GO" id="GO:0005737">
    <property type="term" value="C:cytoplasm"/>
    <property type="evidence" value="ECO:0007669"/>
    <property type="project" value="TreeGrafter"/>
</dbReference>
<dbReference type="GO" id="GO:0006355">
    <property type="term" value="P:regulation of DNA-templated transcription"/>
    <property type="evidence" value="ECO:0007669"/>
    <property type="project" value="InterPro"/>
</dbReference>
<dbReference type="PROSITE" id="PS00622">
    <property type="entry name" value="HTH_LUXR_1"/>
    <property type="match status" value="1"/>
</dbReference>
<protein>
    <submittedName>
        <fullName evidence="4">AAA family ATPase</fullName>
    </submittedName>
</protein>
<evidence type="ECO:0000256" key="2">
    <source>
        <dbReference type="ARBA" id="ARBA00022840"/>
    </source>
</evidence>
<evidence type="ECO:0000259" key="3">
    <source>
        <dbReference type="PROSITE" id="PS50043"/>
    </source>
</evidence>
<evidence type="ECO:0000313" key="5">
    <source>
        <dbReference type="Proteomes" id="UP000433071"/>
    </source>
</evidence>
<dbReference type="InterPro" id="IPR027417">
    <property type="entry name" value="P-loop_NTPase"/>
</dbReference>
<dbReference type="CDD" id="cd06170">
    <property type="entry name" value="LuxR_C_like"/>
    <property type="match status" value="1"/>
</dbReference>
<dbReference type="Gene3D" id="1.25.40.10">
    <property type="entry name" value="Tetratricopeptide repeat domain"/>
    <property type="match status" value="1"/>
</dbReference>
<dbReference type="SUPFAM" id="SSF52540">
    <property type="entry name" value="P-loop containing nucleoside triphosphate hydrolases"/>
    <property type="match status" value="1"/>
</dbReference>
<keyword evidence="2" id="KW-0067">ATP-binding</keyword>
<dbReference type="GO" id="GO:0005524">
    <property type="term" value="F:ATP binding"/>
    <property type="evidence" value="ECO:0007669"/>
    <property type="project" value="UniProtKB-KW"/>
</dbReference>
<comment type="caution">
    <text evidence="4">The sequence shown here is derived from an EMBL/GenBank/DDBJ whole genome shotgun (WGS) entry which is preliminary data.</text>
</comment>
<dbReference type="RefSeq" id="WP_155050732.1">
    <property type="nucleotide sequence ID" value="NZ_BAAAIB010000010.1"/>
</dbReference>
<dbReference type="PANTHER" id="PTHR16305:SF35">
    <property type="entry name" value="TRANSCRIPTIONAL ACTIVATOR DOMAIN"/>
    <property type="match status" value="1"/>
</dbReference>
<dbReference type="EMBL" id="WMLB01000013">
    <property type="protein sequence ID" value="MTH67623.1"/>
    <property type="molecule type" value="Genomic_DNA"/>
</dbReference>
<gene>
    <name evidence="4" type="ORF">GJ743_04465</name>
</gene>